<dbReference type="RefSeq" id="XP_037214963.1">
    <property type="nucleotide sequence ID" value="XM_037368995.1"/>
</dbReference>
<protein>
    <recommendedName>
        <fullName evidence="1">BTB domain-containing protein</fullName>
    </recommendedName>
</protein>
<dbReference type="InterPro" id="IPR000210">
    <property type="entry name" value="BTB/POZ_dom"/>
</dbReference>
<evidence type="ECO:0000259" key="1">
    <source>
        <dbReference type="PROSITE" id="PS50097"/>
    </source>
</evidence>
<gene>
    <name evidence="2" type="ORF">MIND_01251000</name>
</gene>
<evidence type="ECO:0000313" key="2">
    <source>
        <dbReference type="EMBL" id="KAF7292236.1"/>
    </source>
</evidence>
<reference evidence="2" key="1">
    <citation type="submission" date="2020-05" db="EMBL/GenBank/DDBJ databases">
        <title>Mycena genomes resolve the evolution of fungal bioluminescence.</title>
        <authorList>
            <person name="Tsai I.J."/>
        </authorList>
    </citation>
    <scope>NUCLEOTIDE SEQUENCE</scope>
    <source>
        <strain evidence="2">171206Taipei</strain>
    </source>
</reference>
<comment type="caution">
    <text evidence="2">The sequence shown here is derived from an EMBL/GenBank/DDBJ whole genome shotgun (WGS) entry which is preliminary data.</text>
</comment>
<dbReference type="OrthoDB" id="3184970at2759"/>
<feature type="domain" description="BTB" evidence="1">
    <location>
        <begin position="29"/>
        <end position="95"/>
    </location>
</feature>
<evidence type="ECO:0000313" key="3">
    <source>
        <dbReference type="Proteomes" id="UP000636479"/>
    </source>
</evidence>
<dbReference type="EMBL" id="JACAZF010000012">
    <property type="protein sequence ID" value="KAF7292236.1"/>
    <property type="molecule type" value="Genomic_DNA"/>
</dbReference>
<dbReference type="GeneID" id="59351511"/>
<dbReference type="AlphaFoldDB" id="A0A8H6S3S2"/>
<keyword evidence="3" id="KW-1185">Reference proteome</keyword>
<organism evidence="2 3">
    <name type="scientific">Mycena indigotica</name>
    <dbReference type="NCBI Taxonomy" id="2126181"/>
    <lineage>
        <taxon>Eukaryota</taxon>
        <taxon>Fungi</taxon>
        <taxon>Dikarya</taxon>
        <taxon>Basidiomycota</taxon>
        <taxon>Agaricomycotina</taxon>
        <taxon>Agaricomycetes</taxon>
        <taxon>Agaricomycetidae</taxon>
        <taxon>Agaricales</taxon>
        <taxon>Marasmiineae</taxon>
        <taxon>Mycenaceae</taxon>
        <taxon>Mycena</taxon>
    </lineage>
</organism>
<dbReference type="Proteomes" id="UP000636479">
    <property type="component" value="Unassembled WGS sequence"/>
</dbReference>
<proteinExistence type="predicted"/>
<accession>A0A8H6S3S2</accession>
<sequence>MVFPAFFPPLSEAMAAAPTPIPHAFAPGGDVTLFSSDGTRYAVHRQLLAAHSALLRLLLQYVYPQTPQVPLADVPFADLAGLADAVQKYDVQAVVAPLQSEMRDRLEQQPLAVVGFALERGLALLAEDAGRRALRLPLSDAAAAMSPESFVKWAVFRERCTVGGAPDLEFRRHELVPPVATGIRLLSGQVLRAE</sequence>
<name>A0A8H6S3S2_9AGAR</name>
<dbReference type="PROSITE" id="PS50097">
    <property type="entry name" value="BTB"/>
    <property type="match status" value="1"/>
</dbReference>